<accession>A0AAN0S689</accession>
<feature type="transmembrane region" description="Helical" evidence="1">
    <location>
        <begin position="108"/>
        <end position="129"/>
    </location>
</feature>
<organism evidence="2 3">
    <name type="scientific">Cedecea neteri</name>
    <dbReference type="NCBI Taxonomy" id="158822"/>
    <lineage>
        <taxon>Bacteria</taxon>
        <taxon>Pseudomonadati</taxon>
        <taxon>Pseudomonadota</taxon>
        <taxon>Gammaproteobacteria</taxon>
        <taxon>Enterobacterales</taxon>
        <taxon>Enterobacteriaceae</taxon>
        <taxon>Cedecea</taxon>
    </lineage>
</organism>
<dbReference type="PANTHER" id="PTHR23537:SF1">
    <property type="entry name" value="SUGAR TRANSPORTER"/>
    <property type="match status" value="1"/>
</dbReference>
<dbReference type="SUPFAM" id="SSF103473">
    <property type="entry name" value="MFS general substrate transporter"/>
    <property type="match status" value="1"/>
</dbReference>
<feature type="transmembrane region" description="Helical" evidence="1">
    <location>
        <begin position="336"/>
        <end position="357"/>
    </location>
</feature>
<dbReference type="PANTHER" id="PTHR23537">
    <property type="match status" value="1"/>
</dbReference>
<dbReference type="KEGG" id="cem:LH23_17245"/>
<dbReference type="InterPro" id="IPR036259">
    <property type="entry name" value="MFS_trans_sf"/>
</dbReference>
<reference evidence="2 3" key="1">
    <citation type="submission" date="2014-09" db="EMBL/GenBank/DDBJ databases">
        <authorList>
            <person name="Chan K.-G."/>
        </authorList>
    </citation>
    <scope>NUCLEOTIDE SEQUENCE [LARGE SCALE GENOMIC DNA]</scope>
    <source>
        <strain evidence="2 3">M006</strain>
    </source>
</reference>
<dbReference type="Pfam" id="PF06779">
    <property type="entry name" value="MFS_4"/>
    <property type="match status" value="1"/>
</dbReference>
<feature type="transmembrane region" description="Helical" evidence="1">
    <location>
        <begin position="170"/>
        <end position="190"/>
    </location>
</feature>
<keyword evidence="1" id="KW-1133">Transmembrane helix</keyword>
<dbReference type="Gene3D" id="1.20.1250.20">
    <property type="entry name" value="MFS general substrate transporter like domains"/>
    <property type="match status" value="2"/>
</dbReference>
<keyword evidence="1" id="KW-0472">Membrane</keyword>
<keyword evidence="2" id="KW-0762">Sugar transport</keyword>
<evidence type="ECO:0000256" key="1">
    <source>
        <dbReference type="SAM" id="Phobius"/>
    </source>
</evidence>
<keyword evidence="2" id="KW-0813">Transport</keyword>
<sequence>MRVMTMHFRPEIRALLLALAGAVVLAIGMGYGRFSYTGILPVMLQEGLLSLHQGNLAASANYAGYLIGALLLAKAKPADARRLNMASVGLTIGCLLLLAWTKSPWAVVAVRGFAGLLSAVSLIAASLWLLQHMKHHTGAPVLYAGVGLGIFLSAEFIALGKTYGYTSQQIWLLCGLTALLLFALVFKLLLSPPDYLIDYQRQASSQAQPEAGGAKAAWKLLVIYGLAGFGYIITATYLPLFLSGSLSTLDPVQLWAIFGLAAIPSCFVWHQIISKYGYRRAFAANLLVQATGVVLPAFSHSLLFCLLSAVLVGFTFTGTVTIALPEARRLAHLVRFNMIAAMTAIYGIGQIIGPLVAGELYGITGSFNGSLAAATGALLLAGRLVLTGRSEVAG</sequence>
<dbReference type="CDD" id="cd06180">
    <property type="entry name" value="MFS_YjiJ"/>
    <property type="match status" value="1"/>
</dbReference>
<feature type="transmembrane region" description="Helical" evidence="1">
    <location>
        <begin position="369"/>
        <end position="386"/>
    </location>
</feature>
<dbReference type="AlphaFoldDB" id="A0AAN0S689"/>
<evidence type="ECO:0000313" key="2">
    <source>
        <dbReference type="EMBL" id="AIR62338.1"/>
    </source>
</evidence>
<feature type="transmembrane region" description="Helical" evidence="1">
    <location>
        <begin position="252"/>
        <end position="269"/>
    </location>
</feature>
<proteinExistence type="predicted"/>
<dbReference type="Proteomes" id="UP000029516">
    <property type="component" value="Chromosome"/>
</dbReference>
<protein>
    <submittedName>
        <fullName evidence="2">Sugar transporter</fullName>
    </submittedName>
</protein>
<feature type="transmembrane region" description="Helical" evidence="1">
    <location>
        <begin position="281"/>
        <end position="298"/>
    </location>
</feature>
<gene>
    <name evidence="2" type="ORF">LH23_17245</name>
</gene>
<dbReference type="EMBL" id="CP009458">
    <property type="protein sequence ID" value="AIR62338.1"/>
    <property type="molecule type" value="Genomic_DNA"/>
</dbReference>
<dbReference type="InterPro" id="IPR010645">
    <property type="entry name" value="MFS_4"/>
</dbReference>
<feature type="transmembrane region" description="Helical" evidence="1">
    <location>
        <begin position="304"/>
        <end position="324"/>
    </location>
</feature>
<keyword evidence="1" id="KW-0812">Transmembrane</keyword>
<evidence type="ECO:0000313" key="3">
    <source>
        <dbReference type="Proteomes" id="UP000029516"/>
    </source>
</evidence>
<feature type="transmembrane region" description="Helical" evidence="1">
    <location>
        <begin position="221"/>
        <end position="240"/>
    </location>
</feature>
<feature type="transmembrane region" description="Helical" evidence="1">
    <location>
        <begin position="141"/>
        <end position="158"/>
    </location>
</feature>
<name>A0AAN0S689_9ENTR</name>
<feature type="transmembrane region" description="Helical" evidence="1">
    <location>
        <begin position="54"/>
        <end position="73"/>
    </location>
</feature>
<feature type="transmembrane region" description="Helical" evidence="1">
    <location>
        <begin position="85"/>
        <end position="102"/>
    </location>
</feature>
<dbReference type="GO" id="GO:0005886">
    <property type="term" value="C:plasma membrane"/>
    <property type="evidence" value="ECO:0007669"/>
    <property type="project" value="TreeGrafter"/>
</dbReference>